<dbReference type="EMBL" id="FOUM01000001">
    <property type="protein sequence ID" value="SFM19119.1"/>
    <property type="molecule type" value="Genomic_DNA"/>
</dbReference>
<feature type="domain" description="SWIM-type" evidence="4">
    <location>
        <begin position="95"/>
        <end position="133"/>
    </location>
</feature>
<keyword evidence="2" id="KW-0863">Zinc-finger</keyword>
<dbReference type="Gene3D" id="3.40.50.10810">
    <property type="entry name" value="Tandem AAA-ATPase domain"/>
    <property type="match status" value="1"/>
</dbReference>
<protein>
    <submittedName>
        <fullName evidence="8">Helicase conserved C-terminal domain-containing protein</fullName>
    </submittedName>
</protein>
<evidence type="ECO:0000313" key="9">
    <source>
        <dbReference type="Proteomes" id="UP000183040"/>
    </source>
</evidence>
<evidence type="ECO:0000259" key="4">
    <source>
        <dbReference type="PROSITE" id="PS50966"/>
    </source>
</evidence>
<feature type="domain" description="Helicase ATP-binding" evidence="5">
    <location>
        <begin position="255"/>
        <end position="413"/>
    </location>
</feature>
<dbReference type="PROSITE" id="PS51194">
    <property type="entry name" value="HELICASE_CTER"/>
    <property type="match status" value="1"/>
</dbReference>
<dbReference type="GO" id="GO:0008270">
    <property type="term" value="F:zinc ion binding"/>
    <property type="evidence" value="ECO:0007669"/>
    <property type="project" value="UniProtKB-KW"/>
</dbReference>
<evidence type="ECO:0000259" key="6">
    <source>
        <dbReference type="PROSITE" id="PS51194"/>
    </source>
</evidence>
<organism evidence="8 10">
    <name type="scientific">Bacteroides xylanisolvens</name>
    <dbReference type="NCBI Taxonomy" id="371601"/>
    <lineage>
        <taxon>Bacteria</taxon>
        <taxon>Pseudomonadati</taxon>
        <taxon>Bacteroidota</taxon>
        <taxon>Bacteroidia</taxon>
        <taxon>Bacteroidales</taxon>
        <taxon>Bacteroidaceae</taxon>
        <taxon>Bacteroides</taxon>
    </lineage>
</organism>
<dbReference type="GO" id="GO:0005524">
    <property type="term" value="F:ATP binding"/>
    <property type="evidence" value="ECO:0007669"/>
    <property type="project" value="InterPro"/>
</dbReference>
<sequence length="851" mass="97684">MYTLYCGETETFSYFWQNFEGTMSMAKKTKADKKTKSTVNKVSYHYRPDNMTLQDWQIALRRQAAMKEKFVIFERDKKEYPGYYTVINPTSGNEYNVVYRGHQSPWNYCSCMDFKASQLGTCKHLEGVKLWIREKRRKVCRVTPPYSSVYLSYQGERKVCLRIGTDNEEEFRKLASPYFTPDGVMRPAAIDSITEFLRAATRLNNTFRWYPDALGFILEQRDLRRRSQLLPDYASDTALDTLLKTKLYPYQKEGIRFAFRAGKSIIADEMGLGKTIQAIGTAELMRKHQFISSALIICPTSLKYQWKKEIERFTDAKAIVVEGNHLTRKVLYGAEEFYKIVSYNSVCNDIKILKSLHTDFLIMDEVQRLKNWNTQISKAARHIESDYSVILSGTPLENKLEELYSIMQFVDQFCLGPYYQFLDQTVVRSDTGKVVSYKNLNAIGEQMKNVLIRRRKKDVALQLPGRMDKVLFVPMTEQQRNMHDEYQSIVSQLVFKWTKTRFLSEKDRKRLLLMLSQMRMLCDSTYILDQKTRYDTKVEETLNILRNVFESGDEKVVIFSQWERMTRLIAKELDVLGVRYEYLHGGIPSEARKNLTDNFTELPESRVFLSTDAGSTGLNLQVASILINLDLPWNPAVLEQRIARIYRIGQKKNIQVINLVASQTIEERMLSTLNFKTSLFEGILDNGEDTIFLENSKFDKMMDSLKVVAEPSEEVDGAHNRMAGCSIDLNDNEEKVVGETAVLQTTDTDSLALLEEETPEEGVTEVSTEKKSSVSAADNNPEQLLQQGFSFLSGLARTLSSPEATQRLVDSIVEEDKETGRTSIRIPVSDKESVAGILNLFGKLLAAGNKT</sequence>
<dbReference type="PANTHER" id="PTHR10799">
    <property type="entry name" value="SNF2/RAD54 HELICASE FAMILY"/>
    <property type="match status" value="1"/>
</dbReference>
<dbReference type="PROSITE" id="PS50966">
    <property type="entry name" value="ZF_SWIM"/>
    <property type="match status" value="1"/>
</dbReference>
<dbReference type="InterPro" id="IPR049730">
    <property type="entry name" value="SNF2/RAD54-like_C"/>
</dbReference>
<keyword evidence="2" id="KW-0479">Metal-binding</keyword>
<dbReference type="InterPro" id="IPR007527">
    <property type="entry name" value="Znf_SWIM"/>
</dbReference>
<dbReference type="InterPro" id="IPR000330">
    <property type="entry name" value="SNF2_N"/>
</dbReference>
<dbReference type="GO" id="GO:0004386">
    <property type="term" value="F:helicase activity"/>
    <property type="evidence" value="ECO:0007669"/>
    <property type="project" value="UniProtKB-KW"/>
</dbReference>
<evidence type="ECO:0000313" key="8">
    <source>
        <dbReference type="EMBL" id="SFM19119.1"/>
    </source>
</evidence>
<dbReference type="EMBL" id="FNRP01000001">
    <property type="protein sequence ID" value="SDZ94681.1"/>
    <property type="molecule type" value="Genomic_DNA"/>
</dbReference>
<dbReference type="PROSITE" id="PS51192">
    <property type="entry name" value="HELICASE_ATP_BIND_1"/>
    <property type="match status" value="1"/>
</dbReference>
<evidence type="ECO:0000256" key="1">
    <source>
        <dbReference type="ARBA" id="ARBA00022801"/>
    </source>
</evidence>
<keyword evidence="8" id="KW-0347">Helicase</keyword>
<evidence type="ECO:0000313" key="10">
    <source>
        <dbReference type="Proteomes" id="UP000183766"/>
    </source>
</evidence>
<proteinExistence type="predicted"/>
<keyword evidence="8" id="KW-0547">Nucleotide-binding</keyword>
<dbReference type="GO" id="GO:0016787">
    <property type="term" value="F:hydrolase activity"/>
    <property type="evidence" value="ECO:0007669"/>
    <property type="project" value="UniProtKB-KW"/>
</dbReference>
<name>A0A1I4NUG9_9BACE</name>
<gene>
    <name evidence="7" type="ORF">SAMN04487924_101124</name>
    <name evidence="8" type="ORF">SAMN05216250_10196</name>
</gene>
<feature type="region of interest" description="Disordered" evidence="3">
    <location>
        <begin position="757"/>
        <end position="779"/>
    </location>
</feature>
<dbReference type="SMART" id="SM00487">
    <property type="entry name" value="DEXDc"/>
    <property type="match status" value="1"/>
</dbReference>
<dbReference type="CDD" id="cd18793">
    <property type="entry name" value="SF2_C_SNF"/>
    <property type="match status" value="1"/>
</dbReference>
<keyword evidence="1" id="KW-0378">Hydrolase</keyword>
<keyword evidence="2" id="KW-0862">Zinc</keyword>
<dbReference type="AlphaFoldDB" id="A0A1I4NUG9"/>
<dbReference type="Pfam" id="PF00271">
    <property type="entry name" value="Helicase_C"/>
    <property type="match status" value="1"/>
</dbReference>
<evidence type="ECO:0000256" key="2">
    <source>
        <dbReference type="PROSITE-ProRule" id="PRU00325"/>
    </source>
</evidence>
<dbReference type="InterPro" id="IPR038718">
    <property type="entry name" value="SNF2-like_sf"/>
</dbReference>
<dbReference type="SMART" id="SM00490">
    <property type="entry name" value="HELICc"/>
    <property type="match status" value="1"/>
</dbReference>
<evidence type="ECO:0000259" key="5">
    <source>
        <dbReference type="PROSITE" id="PS51192"/>
    </source>
</evidence>
<dbReference type="Proteomes" id="UP000183040">
    <property type="component" value="Unassembled WGS sequence"/>
</dbReference>
<dbReference type="Proteomes" id="UP000183766">
    <property type="component" value="Unassembled WGS sequence"/>
</dbReference>
<dbReference type="Pfam" id="PF00176">
    <property type="entry name" value="SNF2-rel_dom"/>
    <property type="match status" value="1"/>
</dbReference>
<dbReference type="InterPro" id="IPR014001">
    <property type="entry name" value="Helicase_ATP-bd"/>
</dbReference>
<evidence type="ECO:0000313" key="7">
    <source>
        <dbReference type="EMBL" id="SDZ94681.1"/>
    </source>
</evidence>
<dbReference type="InterPro" id="IPR001650">
    <property type="entry name" value="Helicase_C-like"/>
</dbReference>
<dbReference type="SUPFAM" id="SSF52540">
    <property type="entry name" value="P-loop containing nucleoside triphosphate hydrolases"/>
    <property type="match status" value="2"/>
</dbReference>
<dbReference type="CDD" id="cd17919">
    <property type="entry name" value="DEXHc_Snf"/>
    <property type="match status" value="1"/>
</dbReference>
<accession>A0A1I4NUG9</accession>
<feature type="domain" description="Helicase C-terminal" evidence="6">
    <location>
        <begin position="537"/>
        <end position="691"/>
    </location>
</feature>
<evidence type="ECO:0000256" key="3">
    <source>
        <dbReference type="SAM" id="MobiDB-lite"/>
    </source>
</evidence>
<dbReference type="Gene3D" id="3.40.50.300">
    <property type="entry name" value="P-loop containing nucleotide triphosphate hydrolases"/>
    <property type="match status" value="1"/>
</dbReference>
<keyword evidence="8" id="KW-0067">ATP-binding</keyword>
<reference evidence="9 10" key="1">
    <citation type="submission" date="2016-10" db="EMBL/GenBank/DDBJ databases">
        <authorList>
            <person name="de Groot N.N."/>
        </authorList>
    </citation>
    <scope>NUCLEOTIDE SEQUENCE [LARGE SCALE GENOMIC DNA]</scope>
    <source>
        <strain evidence="8 10">NLAE-zl-C202</strain>
        <strain evidence="7 9">NLAE-zl-G339</strain>
    </source>
</reference>
<dbReference type="InterPro" id="IPR027417">
    <property type="entry name" value="P-loop_NTPase"/>
</dbReference>